<evidence type="ECO:0000256" key="3">
    <source>
        <dbReference type="ARBA" id="ARBA00022525"/>
    </source>
</evidence>
<evidence type="ECO:0000256" key="1">
    <source>
        <dbReference type="ARBA" id="ARBA00004191"/>
    </source>
</evidence>
<dbReference type="Gene3D" id="3.80.20.20">
    <property type="entry name" value="Receptor L-domain"/>
    <property type="match status" value="2"/>
</dbReference>
<dbReference type="GO" id="GO:0031505">
    <property type="term" value="P:fungal-type cell wall organization"/>
    <property type="evidence" value="ECO:0007669"/>
    <property type="project" value="TreeGrafter"/>
</dbReference>
<organism evidence="8 9">
    <name type="scientific">Patellaria atrata CBS 101060</name>
    <dbReference type="NCBI Taxonomy" id="1346257"/>
    <lineage>
        <taxon>Eukaryota</taxon>
        <taxon>Fungi</taxon>
        <taxon>Dikarya</taxon>
        <taxon>Ascomycota</taxon>
        <taxon>Pezizomycotina</taxon>
        <taxon>Dothideomycetes</taxon>
        <taxon>Dothideomycetes incertae sedis</taxon>
        <taxon>Patellariales</taxon>
        <taxon>Patellariaceae</taxon>
        <taxon>Patellaria</taxon>
    </lineage>
</organism>
<dbReference type="InterPro" id="IPR036941">
    <property type="entry name" value="Rcpt_L-dom_sf"/>
</dbReference>
<gene>
    <name evidence="8" type="ORF">M501DRAFT_990533</name>
</gene>
<feature type="chain" id="PRO_5040309074" description="GPI-anchored cell wall organization protein Ecm33" evidence="7">
    <location>
        <begin position="20"/>
        <end position="396"/>
    </location>
</feature>
<evidence type="ECO:0000256" key="5">
    <source>
        <dbReference type="ARBA" id="ARBA00023180"/>
    </source>
</evidence>
<dbReference type="OrthoDB" id="536881at2759"/>
<dbReference type="Proteomes" id="UP000799429">
    <property type="component" value="Unassembled WGS sequence"/>
</dbReference>
<feature type="compositionally biased region" description="Low complexity" evidence="6">
    <location>
        <begin position="360"/>
        <end position="370"/>
    </location>
</feature>
<reference evidence="8" key="1">
    <citation type="journal article" date="2020" name="Stud. Mycol.">
        <title>101 Dothideomycetes genomes: a test case for predicting lifestyles and emergence of pathogens.</title>
        <authorList>
            <person name="Haridas S."/>
            <person name="Albert R."/>
            <person name="Binder M."/>
            <person name="Bloem J."/>
            <person name="Labutti K."/>
            <person name="Salamov A."/>
            <person name="Andreopoulos B."/>
            <person name="Baker S."/>
            <person name="Barry K."/>
            <person name="Bills G."/>
            <person name="Bluhm B."/>
            <person name="Cannon C."/>
            <person name="Castanera R."/>
            <person name="Culley D."/>
            <person name="Daum C."/>
            <person name="Ezra D."/>
            <person name="Gonzalez J."/>
            <person name="Henrissat B."/>
            <person name="Kuo A."/>
            <person name="Liang C."/>
            <person name="Lipzen A."/>
            <person name="Lutzoni F."/>
            <person name="Magnuson J."/>
            <person name="Mondo S."/>
            <person name="Nolan M."/>
            <person name="Ohm R."/>
            <person name="Pangilinan J."/>
            <person name="Park H.-J."/>
            <person name="Ramirez L."/>
            <person name="Alfaro M."/>
            <person name="Sun H."/>
            <person name="Tritt A."/>
            <person name="Yoshinaga Y."/>
            <person name="Zwiers L.-H."/>
            <person name="Turgeon B."/>
            <person name="Goodwin S."/>
            <person name="Spatafora J."/>
            <person name="Crous P."/>
            <person name="Grigoriev I."/>
        </authorList>
    </citation>
    <scope>NUCLEOTIDE SEQUENCE</scope>
    <source>
        <strain evidence="8">CBS 101060</strain>
    </source>
</reference>
<dbReference type="Pfam" id="PF12454">
    <property type="entry name" value="Ecm33"/>
    <property type="match status" value="1"/>
</dbReference>
<dbReference type="PANTHER" id="PTHR31018">
    <property type="entry name" value="SPORULATION-SPECIFIC PROTEIN-RELATED"/>
    <property type="match status" value="1"/>
</dbReference>
<dbReference type="EMBL" id="MU006092">
    <property type="protein sequence ID" value="KAF2840551.1"/>
    <property type="molecule type" value="Genomic_DNA"/>
</dbReference>
<dbReference type="AlphaFoldDB" id="A0A9P4VP75"/>
<evidence type="ECO:0000313" key="8">
    <source>
        <dbReference type="EMBL" id="KAF2840551.1"/>
    </source>
</evidence>
<dbReference type="InterPro" id="IPR051648">
    <property type="entry name" value="CWI-Assembly_Regulator"/>
</dbReference>
<proteinExistence type="predicted"/>
<evidence type="ECO:0000256" key="4">
    <source>
        <dbReference type="ARBA" id="ARBA00022729"/>
    </source>
</evidence>
<comment type="caution">
    <text evidence="8">The sequence shown here is derived from an EMBL/GenBank/DDBJ whole genome shotgun (WGS) entry which is preliminary data.</text>
</comment>
<evidence type="ECO:0000256" key="7">
    <source>
        <dbReference type="SAM" id="SignalP"/>
    </source>
</evidence>
<keyword evidence="2" id="KW-0134">Cell wall</keyword>
<dbReference type="GO" id="GO:0009277">
    <property type="term" value="C:fungal-type cell wall"/>
    <property type="evidence" value="ECO:0007669"/>
    <property type="project" value="TreeGrafter"/>
</dbReference>
<sequence>MSVVKYILPVLAAAGAAQAQCSTTATLTIENPSDASALSSCRTFSGNIALATSVEGDITIPGVRSIDGSLSAVNVTNLNTISAPQLEEIADTFELRDNQNLASISMDSLTDIDTIQWVGLANLRNLGFAAGISSVSVVNIDNTQLSSIDGIGVDAVNEFTLVNNGLLTQLQLDLVKVSRTLIISGNGEDLMVQFPLLETAQNLTFRNCSDVKLPSLESVNGTVGFFSTKFESFGMPNLTTVGGLLFQDNLNLANLSLPELETVGGGFKISNNPDLLELDFPALVTVRGALDFSGNFTSVVMDEINLVQGAFNIQSSSDEIEEQCDGFKAMSGRNKPIRGEYQCVPGVETPGDATTNPTRTSSGSSATDTGAAGHLDVSSTAAIGLFGVLATMFGLL</sequence>
<evidence type="ECO:0000256" key="6">
    <source>
        <dbReference type="SAM" id="MobiDB-lite"/>
    </source>
</evidence>
<dbReference type="GO" id="GO:0009986">
    <property type="term" value="C:cell surface"/>
    <property type="evidence" value="ECO:0007669"/>
    <property type="project" value="TreeGrafter"/>
</dbReference>
<evidence type="ECO:0000256" key="2">
    <source>
        <dbReference type="ARBA" id="ARBA00022512"/>
    </source>
</evidence>
<evidence type="ECO:0008006" key="10">
    <source>
        <dbReference type="Google" id="ProtNLM"/>
    </source>
</evidence>
<keyword evidence="3" id="KW-0964">Secreted</keyword>
<dbReference type="GO" id="GO:0005886">
    <property type="term" value="C:plasma membrane"/>
    <property type="evidence" value="ECO:0007669"/>
    <property type="project" value="TreeGrafter"/>
</dbReference>
<feature type="signal peptide" evidence="7">
    <location>
        <begin position="1"/>
        <end position="19"/>
    </location>
</feature>
<dbReference type="PANTHER" id="PTHR31018:SF3">
    <property type="entry name" value="RECEPTOR PROTEIN-TYROSINE KINASE"/>
    <property type="match status" value="1"/>
</dbReference>
<keyword evidence="5" id="KW-0325">Glycoprotein</keyword>
<feature type="region of interest" description="Disordered" evidence="6">
    <location>
        <begin position="345"/>
        <end position="370"/>
    </location>
</feature>
<keyword evidence="9" id="KW-1185">Reference proteome</keyword>
<protein>
    <recommendedName>
        <fullName evidence="10">GPI-anchored cell wall organization protein Ecm33</fullName>
    </recommendedName>
</protein>
<name>A0A9P4VP75_9PEZI</name>
<keyword evidence="4 7" id="KW-0732">Signal</keyword>
<evidence type="ECO:0000313" key="9">
    <source>
        <dbReference type="Proteomes" id="UP000799429"/>
    </source>
</evidence>
<accession>A0A9P4VP75</accession>
<dbReference type="SUPFAM" id="SSF52058">
    <property type="entry name" value="L domain-like"/>
    <property type="match status" value="2"/>
</dbReference>
<comment type="subcellular location">
    <subcellularLocation>
        <location evidence="1">Secreted</location>
        <location evidence="1">Cell wall</location>
    </subcellularLocation>
</comment>